<dbReference type="InterPro" id="IPR003439">
    <property type="entry name" value="ABC_transporter-like_ATP-bd"/>
</dbReference>
<evidence type="ECO:0000256" key="2">
    <source>
        <dbReference type="ARBA" id="ARBA00022448"/>
    </source>
</evidence>
<dbReference type="PANTHER" id="PTHR24220:SF648">
    <property type="entry name" value="ABC TRANSPORTER ATP-BINDING PROTEIN YTRE"/>
    <property type="match status" value="1"/>
</dbReference>
<dbReference type="InterPro" id="IPR027417">
    <property type="entry name" value="P-loop_NTPase"/>
</dbReference>
<sequence>MIEVQNLSHHFELGKKGNKTTIQVLKDISFHIKNGEIVTVVGKSGSGKSTLLNLISGFIHPTNGAIWVDEEKVTDFNEAKFADFRLKKMGFIFQSFQLIPSMTAYQNVELPLILNGESESSRKQKAMKVLEKVGLSQFGEHYPSELSGGQQQRVSIARALVLEPPLILADEPTGSLDSDTESELLQFIKQLNQELGITFLIITHDEEVASIGHRKITIHDGIVIEEAVNDNEL</sequence>
<comment type="similarity">
    <text evidence="1">Belongs to the ABC transporter superfamily.</text>
</comment>
<name>A0A1M5KNN6_9BACI</name>
<evidence type="ECO:0000313" key="7">
    <source>
        <dbReference type="Proteomes" id="UP000183988"/>
    </source>
</evidence>
<gene>
    <name evidence="6" type="ORF">SAMN05216225_10406</name>
</gene>
<dbReference type="InterPro" id="IPR003593">
    <property type="entry name" value="AAA+_ATPase"/>
</dbReference>
<keyword evidence="7" id="KW-1185">Reference proteome</keyword>
<accession>A0A1M5KNN6</accession>
<dbReference type="FunFam" id="3.40.50.300:FF:000032">
    <property type="entry name" value="Export ABC transporter ATP-binding protein"/>
    <property type="match status" value="1"/>
</dbReference>
<dbReference type="PANTHER" id="PTHR24220">
    <property type="entry name" value="IMPORT ATP-BINDING PROTEIN"/>
    <property type="match status" value="1"/>
</dbReference>
<dbReference type="GO" id="GO:0022857">
    <property type="term" value="F:transmembrane transporter activity"/>
    <property type="evidence" value="ECO:0007669"/>
    <property type="project" value="UniProtKB-ARBA"/>
</dbReference>
<dbReference type="GO" id="GO:0005524">
    <property type="term" value="F:ATP binding"/>
    <property type="evidence" value="ECO:0007669"/>
    <property type="project" value="UniProtKB-KW"/>
</dbReference>
<dbReference type="CDD" id="cd03255">
    <property type="entry name" value="ABC_MJ0796_LolCDE_FtsE"/>
    <property type="match status" value="1"/>
</dbReference>
<dbReference type="STRING" id="930117.SAMN05216225_10406"/>
<keyword evidence="2" id="KW-0813">Transport</keyword>
<dbReference type="PROSITE" id="PS50893">
    <property type="entry name" value="ABC_TRANSPORTER_2"/>
    <property type="match status" value="1"/>
</dbReference>
<evidence type="ECO:0000256" key="3">
    <source>
        <dbReference type="ARBA" id="ARBA00022741"/>
    </source>
</evidence>
<keyword evidence="3" id="KW-0547">Nucleotide-binding</keyword>
<dbReference type="SMART" id="SM00382">
    <property type="entry name" value="AAA"/>
    <property type="match status" value="1"/>
</dbReference>
<dbReference type="Gene3D" id="3.40.50.300">
    <property type="entry name" value="P-loop containing nucleotide triphosphate hydrolases"/>
    <property type="match status" value="1"/>
</dbReference>
<dbReference type="InterPro" id="IPR015854">
    <property type="entry name" value="ABC_transpr_LolD-like"/>
</dbReference>
<feature type="domain" description="ABC transporter" evidence="5">
    <location>
        <begin position="2"/>
        <end position="233"/>
    </location>
</feature>
<dbReference type="Proteomes" id="UP000183988">
    <property type="component" value="Unassembled WGS sequence"/>
</dbReference>
<dbReference type="GO" id="GO:0005886">
    <property type="term" value="C:plasma membrane"/>
    <property type="evidence" value="ECO:0007669"/>
    <property type="project" value="TreeGrafter"/>
</dbReference>
<proteinExistence type="inferred from homology"/>
<dbReference type="Pfam" id="PF00005">
    <property type="entry name" value="ABC_tran"/>
    <property type="match status" value="1"/>
</dbReference>
<dbReference type="SUPFAM" id="SSF52540">
    <property type="entry name" value="P-loop containing nucleoside triphosphate hydrolases"/>
    <property type="match status" value="1"/>
</dbReference>
<dbReference type="InterPro" id="IPR017871">
    <property type="entry name" value="ABC_transporter-like_CS"/>
</dbReference>
<dbReference type="RefSeq" id="WP_072891442.1">
    <property type="nucleotide sequence ID" value="NZ_FQVW01000040.1"/>
</dbReference>
<keyword evidence="4 6" id="KW-0067">ATP-binding</keyword>
<dbReference type="OrthoDB" id="9791546at2"/>
<evidence type="ECO:0000259" key="5">
    <source>
        <dbReference type="PROSITE" id="PS50893"/>
    </source>
</evidence>
<dbReference type="PROSITE" id="PS00211">
    <property type="entry name" value="ABC_TRANSPORTER_1"/>
    <property type="match status" value="1"/>
</dbReference>
<protein>
    <submittedName>
        <fullName evidence="6">Acetoin utilization transport system ATP-binding protein</fullName>
    </submittedName>
</protein>
<evidence type="ECO:0000256" key="1">
    <source>
        <dbReference type="ARBA" id="ARBA00005417"/>
    </source>
</evidence>
<evidence type="ECO:0000256" key="4">
    <source>
        <dbReference type="ARBA" id="ARBA00022840"/>
    </source>
</evidence>
<dbReference type="InterPro" id="IPR017911">
    <property type="entry name" value="MacB-like_ATP-bd"/>
</dbReference>
<evidence type="ECO:0000313" key="6">
    <source>
        <dbReference type="EMBL" id="SHG54355.1"/>
    </source>
</evidence>
<dbReference type="GO" id="GO:0016887">
    <property type="term" value="F:ATP hydrolysis activity"/>
    <property type="evidence" value="ECO:0007669"/>
    <property type="project" value="InterPro"/>
</dbReference>
<organism evidence="6 7">
    <name type="scientific">Ornithinibacillus halophilus</name>
    <dbReference type="NCBI Taxonomy" id="930117"/>
    <lineage>
        <taxon>Bacteria</taxon>
        <taxon>Bacillati</taxon>
        <taxon>Bacillota</taxon>
        <taxon>Bacilli</taxon>
        <taxon>Bacillales</taxon>
        <taxon>Bacillaceae</taxon>
        <taxon>Ornithinibacillus</taxon>
    </lineage>
</organism>
<reference evidence="6 7" key="1">
    <citation type="submission" date="2016-11" db="EMBL/GenBank/DDBJ databases">
        <authorList>
            <person name="Jaros S."/>
            <person name="Januszkiewicz K."/>
            <person name="Wedrychowicz H."/>
        </authorList>
    </citation>
    <scope>NUCLEOTIDE SEQUENCE [LARGE SCALE GENOMIC DNA]</scope>
    <source>
        <strain evidence="6 7">IBRC-M 10683</strain>
    </source>
</reference>
<dbReference type="AlphaFoldDB" id="A0A1M5KNN6"/>
<dbReference type="EMBL" id="FQVW01000040">
    <property type="protein sequence ID" value="SHG54355.1"/>
    <property type="molecule type" value="Genomic_DNA"/>
</dbReference>
<dbReference type="GO" id="GO:0098796">
    <property type="term" value="C:membrane protein complex"/>
    <property type="evidence" value="ECO:0007669"/>
    <property type="project" value="UniProtKB-ARBA"/>
</dbReference>